<reference evidence="3 4" key="1">
    <citation type="submission" date="2014-03" db="EMBL/GenBank/DDBJ databases">
        <title>Draft genome of the hookworm Oesophagostomum dentatum.</title>
        <authorList>
            <person name="Mitreva M."/>
        </authorList>
    </citation>
    <scope>NUCLEOTIDE SEQUENCE [LARGE SCALE GENOMIC DNA]</scope>
    <source>
        <strain evidence="3 4">OD-Hann</strain>
    </source>
</reference>
<dbReference type="PANTHER" id="PTHR10807">
    <property type="entry name" value="MYOTUBULARIN-RELATED"/>
    <property type="match status" value="1"/>
</dbReference>
<dbReference type="EMBL" id="KN569186">
    <property type="protein sequence ID" value="KHJ84307.1"/>
    <property type="molecule type" value="Genomic_DNA"/>
</dbReference>
<dbReference type="GO" id="GO:0046856">
    <property type="term" value="P:phosphatidylinositol dephosphorylation"/>
    <property type="evidence" value="ECO:0007669"/>
    <property type="project" value="TreeGrafter"/>
</dbReference>
<dbReference type="Proteomes" id="UP000053660">
    <property type="component" value="Unassembled WGS sequence"/>
</dbReference>
<dbReference type="PROSITE" id="PS51339">
    <property type="entry name" value="PPASE_MYOTUBULARIN"/>
    <property type="match status" value="1"/>
</dbReference>
<comment type="similarity">
    <text evidence="1">Belongs to the protein-tyrosine phosphatase family. Non-receptor class myotubularin subfamily.</text>
</comment>
<name>A0A0B1SL92_OESDE</name>
<feature type="non-terminal residue" evidence="3">
    <location>
        <position position="249"/>
    </location>
</feature>
<proteinExistence type="inferred from homology"/>
<gene>
    <name evidence="3" type="ORF">OESDEN_15982</name>
</gene>
<evidence type="ECO:0000313" key="4">
    <source>
        <dbReference type="Proteomes" id="UP000053660"/>
    </source>
</evidence>
<dbReference type="GO" id="GO:0016020">
    <property type="term" value="C:membrane"/>
    <property type="evidence" value="ECO:0007669"/>
    <property type="project" value="TreeGrafter"/>
</dbReference>
<dbReference type="GO" id="GO:0005737">
    <property type="term" value="C:cytoplasm"/>
    <property type="evidence" value="ECO:0007669"/>
    <property type="project" value="TreeGrafter"/>
</dbReference>
<dbReference type="SUPFAM" id="SSF52799">
    <property type="entry name" value="(Phosphotyrosine protein) phosphatases II"/>
    <property type="match status" value="1"/>
</dbReference>
<keyword evidence="4" id="KW-1185">Reference proteome</keyword>
<evidence type="ECO:0000313" key="3">
    <source>
        <dbReference type="EMBL" id="KHJ84307.1"/>
    </source>
</evidence>
<dbReference type="Pfam" id="PF06602">
    <property type="entry name" value="Myotub-related"/>
    <property type="match status" value="1"/>
</dbReference>
<accession>A0A0B1SL92</accession>
<dbReference type="AlphaFoldDB" id="A0A0B1SL92"/>
<dbReference type="InterPro" id="IPR010569">
    <property type="entry name" value="Myotubularin-like_Pase_dom"/>
</dbReference>
<organism evidence="3 4">
    <name type="scientific">Oesophagostomum dentatum</name>
    <name type="common">Nodular worm</name>
    <dbReference type="NCBI Taxonomy" id="61180"/>
    <lineage>
        <taxon>Eukaryota</taxon>
        <taxon>Metazoa</taxon>
        <taxon>Ecdysozoa</taxon>
        <taxon>Nematoda</taxon>
        <taxon>Chromadorea</taxon>
        <taxon>Rhabditida</taxon>
        <taxon>Rhabditina</taxon>
        <taxon>Rhabditomorpha</taxon>
        <taxon>Strongyloidea</taxon>
        <taxon>Strongylidae</taxon>
        <taxon>Oesophagostomum</taxon>
    </lineage>
</organism>
<sequence>MFEEQWEIPLCSIHSIYYAPVKSRFRKPAVPQEEISSYQRFEVVIKFRDSFMHTVTAEVSFNDAKSWAAELLRCGLSGSYHWRIASQAFHASERERYQQETQKFVHSYPMYYVVPGDIGLHELNRMAEHWQLSRFPVWVWSSLDGVSLLRSSNLASNTEVNWEAKSLNDKVLECVRRASKSGELPHRLVLNDEVTVVKIAAAYDRLRRLCSVDSHEQFAARDKDWLARVNHTGWLQLVSYCLSKASEAV</sequence>
<dbReference type="OrthoDB" id="271628at2759"/>
<evidence type="ECO:0000259" key="2">
    <source>
        <dbReference type="PROSITE" id="PS51339"/>
    </source>
</evidence>
<dbReference type="InterPro" id="IPR030564">
    <property type="entry name" value="Myotubularin"/>
</dbReference>
<protein>
    <recommendedName>
        <fullName evidence="2">Myotubularin phosphatase domain-containing protein</fullName>
    </recommendedName>
</protein>
<dbReference type="InterPro" id="IPR029021">
    <property type="entry name" value="Prot-tyrosine_phosphatase-like"/>
</dbReference>
<evidence type="ECO:0000256" key="1">
    <source>
        <dbReference type="ARBA" id="ARBA00007471"/>
    </source>
</evidence>
<feature type="domain" description="Myotubularin phosphatase" evidence="2">
    <location>
        <begin position="61"/>
        <end position="249"/>
    </location>
</feature>
<dbReference type="PANTHER" id="PTHR10807:SF110">
    <property type="entry name" value="FI17948P1"/>
    <property type="match status" value="1"/>
</dbReference>